<dbReference type="SUPFAM" id="SSF47598">
    <property type="entry name" value="Ribbon-helix-helix"/>
    <property type="match status" value="1"/>
</dbReference>
<name>A0A928TVP7_UNCKA</name>
<accession>A0A928TVP7</accession>
<comment type="caution">
    <text evidence="3">The sequence shown here is derived from an EMBL/GenBank/DDBJ whole genome shotgun (WGS) entry which is preliminary data.</text>
</comment>
<dbReference type="Proteomes" id="UP000710385">
    <property type="component" value="Unassembled WGS sequence"/>
</dbReference>
<dbReference type="AlphaFoldDB" id="A0A928TVP7"/>
<evidence type="ECO:0000313" key="4">
    <source>
        <dbReference type="Proteomes" id="UP000710385"/>
    </source>
</evidence>
<gene>
    <name evidence="3" type="ORF">HS096_05485</name>
</gene>
<organism evidence="3 4">
    <name type="scientific">candidate division WWE3 bacterium</name>
    <dbReference type="NCBI Taxonomy" id="2053526"/>
    <lineage>
        <taxon>Bacteria</taxon>
        <taxon>Katanobacteria</taxon>
    </lineage>
</organism>
<keyword evidence="2" id="KW-1277">Toxin-antitoxin system</keyword>
<proteinExistence type="inferred from homology"/>
<dbReference type="PANTHER" id="PTHR36582">
    <property type="entry name" value="ANTITOXIN PARD"/>
    <property type="match status" value="1"/>
</dbReference>
<comment type="similarity">
    <text evidence="1">Belongs to the ParD antitoxin family.</text>
</comment>
<dbReference type="InterPro" id="IPR022789">
    <property type="entry name" value="ParD"/>
</dbReference>
<reference evidence="3" key="1">
    <citation type="submission" date="2020-05" db="EMBL/GenBank/DDBJ databases">
        <title>High-Quality Genomes of Partial-Nitritation/Anammox System by Hierarchical Clustering Based Hybrid Assembly.</title>
        <authorList>
            <person name="Liu L."/>
            <person name="Wang Y."/>
            <person name="Che Y."/>
            <person name="Chen Y."/>
            <person name="Xia Y."/>
            <person name="Luo R."/>
            <person name="Cheng S.H."/>
            <person name="Zheng C."/>
            <person name="Zhang T."/>
        </authorList>
    </citation>
    <scope>NUCLEOTIDE SEQUENCE</scope>
    <source>
        <strain evidence="3">H1_PAT1</strain>
    </source>
</reference>
<dbReference type="InterPro" id="IPR038296">
    <property type="entry name" value="ParD_sf"/>
</dbReference>
<dbReference type="EMBL" id="JABTTY010000002">
    <property type="protein sequence ID" value="MBE7525765.1"/>
    <property type="molecule type" value="Genomic_DNA"/>
</dbReference>
<protein>
    <submittedName>
        <fullName evidence="3">Type II toxin-antitoxin system ParD family antitoxin</fullName>
    </submittedName>
</protein>
<dbReference type="Pfam" id="PF03693">
    <property type="entry name" value="ParD_antitoxin"/>
    <property type="match status" value="1"/>
</dbReference>
<dbReference type="InterPro" id="IPR010985">
    <property type="entry name" value="Ribbon_hlx_hlx"/>
</dbReference>
<dbReference type="NCBIfam" id="TIGR02606">
    <property type="entry name" value="antidote_CC2985"/>
    <property type="match status" value="1"/>
</dbReference>
<dbReference type="Gene3D" id="6.10.10.120">
    <property type="entry name" value="Antitoxin ParD1-like"/>
    <property type="match status" value="1"/>
</dbReference>
<sequence>MATIRKTITLTDQQDQWIKTRIAAGGFTNDSEYIRDLVRRDQEQNAQFLALKQAIQEGLESGVSNKTVGEIWEEAEQRSKNKRG</sequence>
<evidence type="ECO:0000313" key="3">
    <source>
        <dbReference type="EMBL" id="MBE7525765.1"/>
    </source>
</evidence>
<evidence type="ECO:0000256" key="2">
    <source>
        <dbReference type="ARBA" id="ARBA00022649"/>
    </source>
</evidence>
<evidence type="ECO:0000256" key="1">
    <source>
        <dbReference type="ARBA" id="ARBA00008580"/>
    </source>
</evidence>
<dbReference type="GO" id="GO:0006355">
    <property type="term" value="P:regulation of DNA-templated transcription"/>
    <property type="evidence" value="ECO:0007669"/>
    <property type="project" value="InterPro"/>
</dbReference>
<dbReference type="PANTHER" id="PTHR36582:SF2">
    <property type="entry name" value="ANTITOXIN PARD"/>
    <property type="match status" value="1"/>
</dbReference>